<dbReference type="InterPro" id="IPR000330">
    <property type="entry name" value="SNF2_N"/>
</dbReference>
<reference evidence="4 5" key="1">
    <citation type="submission" date="2019-02" db="EMBL/GenBank/DDBJ databases">
        <title>Deep-cultivation of Planctomycetes and their phenomic and genomic characterization uncovers novel biology.</title>
        <authorList>
            <person name="Wiegand S."/>
            <person name="Jogler M."/>
            <person name="Boedeker C."/>
            <person name="Pinto D."/>
            <person name="Vollmers J."/>
            <person name="Rivas-Marin E."/>
            <person name="Kohn T."/>
            <person name="Peeters S.H."/>
            <person name="Heuer A."/>
            <person name="Rast P."/>
            <person name="Oberbeckmann S."/>
            <person name="Bunk B."/>
            <person name="Jeske O."/>
            <person name="Meyerdierks A."/>
            <person name="Storesund J.E."/>
            <person name="Kallscheuer N."/>
            <person name="Luecker S."/>
            <person name="Lage O.M."/>
            <person name="Pohl T."/>
            <person name="Merkel B.J."/>
            <person name="Hornburger P."/>
            <person name="Mueller R.-W."/>
            <person name="Bruemmer F."/>
            <person name="Labrenz M."/>
            <person name="Spormann A.M."/>
            <person name="Op den Camp H."/>
            <person name="Overmann J."/>
            <person name="Amann R."/>
            <person name="Jetten M.S.M."/>
            <person name="Mascher T."/>
            <person name="Medema M.H."/>
            <person name="Devos D.P."/>
            <person name="Kaster A.-K."/>
            <person name="Ovreas L."/>
            <person name="Rohde M."/>
            <person name="Galperin M.Y."/>
            <person name="Jogler C."/>
        </authorList>
    </citation>
    <scope>NUCLEOTIDE SEQUENCE [LARGE SCALE GENOMIC DNA]</scope>
    <source>
        <strain evidence="4 5">ETA_A1</strain>
    </source>
</reference>
<dbReference type="SMART" id="SM00487">
    <property type="entry name" value="DEXDc"/>
    <property type="match status" value="1"/>
</dbReference>
<dbReference type="PROSITE" id="PS51194">
    <property type="entry name" value="HELICASE_CTER"/>
    <property type="match status" value="1"/>
</dbReference>
<dbReference type="NCBIfam" id="NF041062">
    <property type="entry name" value="DpdE"/>
    <property type="match status" value="1"/>
</dbReference>
<evidence type="ECO:0000256" key="1">
    <source>
        <dbReference type="ARBA" id="ARBA00022801"/>
    </source>
</evidence>
<dbReference type="Pfam" id="PF00176">
    <property type="entry name" value="SNF2-rel_dom"/>
    <property type="match status" value="1"/>
</dbReference>
<dbReference type="InterPro" id="IPR001650">
    <property type="entry name" value="Helicase_C-like"/>
</dbReference>
<proteinExistence type="predicted"/>
<dbReference type="PANTHER" id="PTHR45766:SF6">
    <property type="entry name" value="SWI_SNF-RELATED MATRIX-ASSOCIATED ACTIN-DEPENDENT REGULATOR OF CHROMATIN SUBFAMILY A-LIKE PROTEIN 1"/>
    <property type="match status" value="1"/>
</dbReference>
<dbReference type="InterPro" id="IPR038718">
    <property type="entry name" value="SNF2-like_sf"/>
</dbReference>
<keyword evidence="1 4" id="KW-0378">Hydrolase</keyword>
<dbReference type="EC" id="3.6.4.-" evidence="4"/>
<dbReference type="Gene3D" id="3.40.50.300">
    <property type="entry name" value="P-loop containing nucleotide triphosphate hydrolases"/>
    <property type="match status" value="1"/>
</dbReference>
<accession>A0A517XM18</accession>
<dbReference type="PROSITE" id="PS51192">
    <property type="entry name" value="HELICASE_ATP_BIND_1"/>
    <property type="match status" value="1"/>
</dbReference>
<gene>
    <name evidence="4" type="primary">rapA_2</name>
    <name evidence="4" type="ORF">ETAA1_04420</name>
</gene>
<dbReference type="Proteomes" id="UP000319576">
    <property type="component" value="Chromosome"/>
</dbReference>
<dbReference type="InterPro" id="IPR027417">
    <property type="entry name" value="P-loop_NTPase"/>
</dbReference>
<feature type="domain" description="Helicase ATP-binding" evidence="2">
    <location>
        <begin position="170"/>
        <end position="321"/>
    </location>
</feature>
<dbReference type="GO" id="GO:0005524">
    <property type="term" value="F:ATP binding"/>
    <property type="evidence" value="ECO:0007669"/>
    <property type="project" value="InterPro"/>
</dbReference>
<protein>
    <submittedName>
        <fullName evidence="4">RNA polymerase-associated protein RapA</fullName>
        <ecNumber evidence="4">3.6.4.-</ecNumber>
    </submittedName>
</protein>
<dbReference type="Gene3D" id="3.40.50.10810">
    <property type="entry name" value="Tandem AAA-ATPase domain"/>
    <property type="match status" value="2"/>
</dbReference>
<dbReference type="PANTHER" id="PTHR45766">
    <property type="entry name" value="DNA ANNEALING HELICASE AND ENDONUCLEASE ZRANB3 FAMILY MEMBER"/>
    <property type="match status" value="1"/>
</dbReference>
<organism evidence="4 5">
    <name type="scientific">Urbifossiella limnaea</name>
    <dbReference type="NCBI Taxonomy" id="2528023"/>
    <lineage>
        <taxon>Bacteria</taxon>
        <taxon>Pseudomonadati</taxon>
        <taxon>Planctomycetota</taxon>
        <taxon>Planctomycetia</taxon>
        <taxon>Gemmatales</taxon>
        <taxon>Gemmataceae</taxon>
        <taxon>Urbifossiella</taxon>
    </lineage>
</organism>
<dbReference type="KEGG" id="uli:ETAA1_04420"/>
<dbReference type="RefSeq" id="WP_145233920.1">
    <property type="nucleotide sequence ID" value="NZ_CP036273.1"/>
</dbReference>
<dbReference type="Pfam" id="PF00271">
    <property type="entry name" value="Helicase_C"/>
    <property type="match status" value="1"/>
</dbReference>
<keyword evidence="5" id="KW-1185">Reference proteome</keyword>
<evidence type="ECO:0000313" key="4">
    <source>
        <dbReference type="EMBL" id="QDU18550.1"/>
    </source>
</evidence>
<dbReference type="OrthoDB" id="9814088at2"/>
<evidence type="ECO:0000259" key="3">
    <source>
        <dbReference type="PROSITE" id="PS51194"/>
    </source>
</evidence>
<dbReference type="AlphaFoldDB" id="A0A517XM18"/>
<name>A0A517XM18_9BACT</name>
<evidence type="ECO:0000313" key="5">
    <source>
        <dbReference type="Proteomes" id="UP000319576"/>
    </source>
</evidence>
<dbReference type="EMBL" id="CP036273">
    <property type="protein sequence ID" value="QDU18550.1"/>
    <property type="molecule type" value="Genomic_DNA"/>
</dbReference>
<sequence>MAVVVSRGAFVRSTANALGVGKLHTGGAHPVIEYFVGPGCAPVTETVAPSTVRAVTLESETRVYQQLPDGVSWRAGRALASHFADYVVRFPNSQKPELVPAVELYTRCELPRPEPHVFLAARITETPHWQERRAGFVQAVVEQRRACAGLTGLLSSVIDLEPHQVEVVRRVLQDPAQRYLLADEVGLGKTIEAGVIIRQYVLDRPTDHRILILVPGHLVRQWEAELSHRFRLGPFLGKSVRVLPHDTDLPKGEEAGLVVVDEAHQLARWVSEPARSAARKRFEAIRTLVTDPRTGLLLLSATPTLHSDETGFQALLHLLDPVVYPLGDLDGFRERLGTHERVAQLYHLFRPDEEGGYLETALDQLLDAFPKDARLKELGKALRPLLAYGKAADDPQRVDAVRAVRSHVSEAYRLHRRLLRNRRADDRVSGLLPGRLGLVRWSYTDPETPPLVALLEAWRKAAAGAAKKPAEFGRLYALFAEALACDPEVLASLVGVRLGEDADKSLRLTAADQRLLAELPHFAGEEKLLTKLQDAAGDADPTPRIAAVVAGLDRAFALPKTQVTRAVIFASQPAAADAVFDAAAKRWPGQTLRHGVAGWQHFLTSQTFRVLVCDAAAEEGLNLHGRGTVLVHYDLPWSPNRVEQRVGRLDRFGVATPVRSVVPVANGDPVAAAVADYLELGYRVFERSVAALQYVTEEELAALHPAALAEGASAIAAATTRLGGDEGVVETTLRDIQVLDELDAVEAPPGHEGFAEALRETDATMAAEWQAATHTWVGETLQFARRGEGGADTGVWRYQFRRPIGEGGPATLMPTGRLVRHFAHILDTDDERSTPNAPLTYALTFDRVRAQRERVALARVGDPFVSSLVDYVGWDDRGAVAAMWRYRPKGRYAKPAEVAFRFEFVVECPTDDAGAALPKGGSVPAVRRQADWVFPPFTLSVWLDQDLEVIADGAAKAAVLAEPYEKRKRPDGGRDFNLNADRWAALLPHFPRAAWAKTVERARKAAEQAVRKSARWKDEIAARSAAAKRAAADRDAQTASRLAFLTGPQKKHEKAHAAAEKAVADALLRGVEKPAVRLDAAGAVFLASWNPFLDGDD</sequence>
<dbReference type="InterPro" id="IPR014001">
    <property type="entry name" value="Helicase_ATP-bd"/>
</dbReference>
<dbReference type="SUPFAM" id="SSF52540">
    <property type="entry name" value="P-loop containing nucleoside triphosphate hydrolases"/>
    <property type="match status" value="2"/>
</dbReference>
<feature type="domain" description="Helicase C-terminal" evidence="3">
    <location>
        <begin position="551"/>
        <end position="700"/>
    </location>
</feature>
<evidence type="ECO:0000259" key="2">
    <source>
        <dbReference type="PROSITE" id="PS51192"/>
    </source>
</evidence>
<dbReference type="GO" id="GO:0016787">
    <property type="term" value="F:hydrolase activity"/>
    <property type="evidence" value="ECO:0007669"/>
    <property type="project" value="UniProtKB-KW"/>
</dbReference>